<evidence type="ECO:0000313" key="2">
    <source>
        <dbReference type="Proteomes" id="UP000191112"/>
    </source>
</evidence>
<dbReference type="RefSeq" id="WP_079666523.1">
    <property type="nucleotide sequence ID" value="NZ_FUYZ01000003.1"/>
</dbReference>
<keyword evidence="1" id="KW-0808">Transferase</keyword>
<protein>
    <submittedName>
        <fullName evidence="1">Glycosyltransferase involved in cell wall bisynthesis</fullName>
    </submittedName>
</protein>
<dbReference type="Gene3D" id="3.40.50.2000">
    <property type="entry name" value="Glycogen Phosphorylase B"/>
    <property type="match status" value="1"/>
</dbReference>
<dbReference type="GO" id="GO:0016740">
    <property type="term" value="F:transferase activity"/>
    <property type="evidence" value="ECO:0007669"/>
    <property type="project" value="UniProtKB-KW"/>
</dbReference>
<dbReference type="Proteomes" id="UP000191112">
    <property type="component" value="Unassembled WGS sequence"/>
</dbReference>
<proteinExistence type="predicted"/>
<dbReference type="EMBL" id="FUYZ01000003">
    <property type="protein sequence ID" value="SKB81287.1"/>
    <property type="molecule type" value="Genomic_DNA"/>
</dbReference>
<evidence type="ECO:0000313" key="1">
    <source>
        <dbReference type="EMBL" id="SKB81287.1"/>
    </source>
</evidence>
<dbReference type="AlphaFoldDB" id="A0A1T5EB72"/>
<sequence>MSPKKILAVTLGGTEYPSSNFRLRQYYPLLEQNGYEVTEFNSKRVSIPNYPNIIGVRGLLRRVGYKNINKKYYLNKFKKQVEQADIIWVNKLLRDTELINIVKASGKVLVVDFDDAEWLSSTYLFNKTLEIATQAIAGNNYLANYARTQYKLETEIIPTTIDVKSYPKQKKHINDDKFIIGWLGSHFTNEYLLLIQKPLNEFLENTKSEFHIISSKHDFLKEHFPKNTKIINWDESTFIDEVANFNIGLMPLPNEEWVKGKCSFKMLQYMAAHVPVVVSPLGMNNEILEQTNCGFGANSAKEWSDSFYKFYENKNLQLEAGNAGRKLIEKEFDLISNFQKLKNIFDKFNV</sequence>
<organism evidence="1 2">
    <name type="scientific">Soonwooa buanensis</name>
    <dbReference type="NCBI Taxonomy" id="619805"/>
    <lineage>
        <taxon>Bacteria</taxon>
        <taxon>Pseudomonadati</taxon>
        <taxon>Bacteroidota</taxon>
        <taxon>Flavobacteriia</taxon>
        <taxon>Flavobacteriales</taxon>
        <taxon>Weeksellaceae</taxon>
        <taxon>Chryseobacterium group</taxon>
        <taxon>Soonwooa</taxon>
    </lineage>
</organism>
<keyword evidence="2" id="KW-1185">Reference proteome</keyword>
<dbReference type="STRING" id="619805.SAMN05660477_01259"/>
<name>A0A1T5EB72_9FLAO</name>
<reference evidence="1 2" key="1">
    <citation type="submission" date="2017-02" db="EMBL/GenBank/DDBJ databases">
        <authorList>
            <person name="Peterson S.W."/>
        </authorList>
    </citation>
    <scope>NUCLEOTIDE SEQUENCE [LARGE SCALE GENOMIC DNA]</scope>
    <source>
        <strain evidence="1 2">DSM 22323</strain>
    </source>
</reference>
<dbReference type="OrthoDB" id="9815351at2"/>
<accession>A0A1T5EB72</accession>
<dbReference type="SUPFAM" id="SSF53756">
    <property type="entry name" value="UDP-Glycosyltransferase/glycogen phosphorylase"/>
    <property type="match status" value="1"/>
</dbReference>
<gene>
    <name evidence="1" type="ORF">SAMN05660477_01259</name>
</gene>